<feature type="transmembrane region" description="Helical" evidence="17">
    <location>
        <begin position="405"/>
        <end position="425"/>
    </location>
</feature>
<evidence type="ECO:0000256" key="7">
    <source>
        <dbReference type="ARBA" id="ARBA00022692"/>
    </source>
</evidence>
<feature type="compositionally biased region" description="Polar residues" evidence="16">
    <location>
        <begin position="152"/>
        <end position="173"/>
    </location>
</feature>
<dbReference type="GO" id="GO:0051301">
    <property type="term" value="P:cell division"/>
    <property type="evidence" value="ECO:0007669"/>
    <property type="project" value="UniProtKB-KW"/>
</dbReference>
<evidence type="ECO:0000256" key="1">
    <source>
        <dbReference type="ARBA" id="ARBA00004245"/>
    </source>
</evidence>
<keyword evidence="7 17" id="KW-0812">Transmembrane</keyword>
<keyword evidence="22" id="KW-1185">Reference proteome</keyword>
<keyword evidence="8 15" id="KW-0493">Microtubule</keyword>
<keyword evidence="10" id="KW-0249">Electron transport</keyword>
<dbReference type="FunFam" id="1.20.5.1430:FF:000005">
    <property type="entry name" value="Eb1, isoform E"/>
    <property type="match status" value="1"/>
</dbReference>
<dbReference type="Gene3D" id="1.20.5.1430">
    <property type="match status" value="1"/>
</dbReference>
<dbReference type="Gene3D" id="2.60.40.1210">
    <property type="entry name" value="Cellobiose dehydrogenase, cytochrome domain"/>
    <property type="match status" value="1"/>
</dbReference>
<keyword evidence="11 17" id="KW-1133">Transmembrane helix</keyword>
<accession>A0A6A6JLL8</accession>
<evidence type="ECO:0000256" key="16">
    <source>
        <dbReference type="SAM" id="MobiDB-lite"/>
    </source>
</evidence>
<dbReference type="InterPro" id="IPR005018">
    <property type="entry name" value="DOMON_domain"/>
</dbReference>
<gene>
    <name evidence="21" type="ORF">EI97DRAFT_458823</name>
</gene>
<feature type="transmembrane region" description="Helical" evidence="17">
    <location>
        <begin position="335"/>
        <end position="355"/>
    </location>
</feature>
<keyword evidence="6" id="KW-0132">Cell division</keyword>
<evidence type="ECO:0000256" key="9">
    <source>
        <dbReference type="ARBA" id="ARBA00022776"/>
    </source>
</evidence>
<dbReference type="OrthoDB" id="19261at2759"/>
<evidence type="ECO:0008006" key="23">
    <source>
        <dbReference type="Google" id="ProtNLM"/>
    </source>
</evidence>
<dbReference type="PANTHER" id="PTHR47797:SF1">
    <property type="entry name" value="CYTOCHROME B561 DOMAIN-CONTAINING PROTEIN-RELATED"/>
    <property type="match status" value="1"/>
</dbReference>
<dbReference type="GO" id="GO:0016020">
    <property type="term" value="C:membrane"/>
    <property type="evidence" value="ECO:0007669"/>
    <property type="project" value="UniProtKB-SubCell"/>
</dbReference>
<dbReference type="FunFam" id="1.10.418.10:FF:000028">
    <property type="entry name" value="RP/EB family microtubule-associated protein"/>
    <property type="match status" value="1"/>
</dbReference>
<dbReference type="InterPro" id="IPR004953">
    <property type="entry name" value="EB1_C"/>
</dbReference>
<feature type="compositionally biased region" description="Polar residues" evidence="16">
    <location>
        <begin position="186"/>
        <end position="199"/>
    </location>
</feature>
<feature type="transmembrane region" description="Helical" evidence="17">
    <location>
        <begin position="437"/>
        <end position="456"/>
    </location>
</feature>
<evidence type="ECO:0000313" key="21">
    <source>
        <dbReference type="EMBL" id="KAF2275809.1"/>
    </source>
</evidence>
<evidence type="ECO:0000256" key="4">
    <source>
        <dbReference type="ARBA" id="ARBA00022448"/>
    </source>
</evidence>
<dbReference type="GO" id="GO:0035371">
    <property type="term" value="C:microtubule plus-end"/>
    <property type="evidence" value="ECO:0007669"/>
    <property type="project" value="UniProtKB-ARBA"/>
</dbReference>
<evidence type="ECO:0000256" key="3">
    <source>
        <dbReference type="ARBA" id="ARBA00010729"/>
    </source>
</evidence>
<dbReference type="SMART" id="SM00665">
    <property type="entry name" value="B561"/>
    <property type="match status" value="1"/>
</dbReference>
<keyword evidence="14" id="KW-0131">Cell cycle</keyword>
<dbReference type="CDD" id="cd08760">
    <property type="entry name" value="Cyt_b561_FRRS1_like"/>
    <property type="match status" value="1"/>
</dbReference>
<feature type="compositionally biased region" description="Polar residues" evidence="16">
    <location>
        <begin position="216"/>
        <end position="228"/>
    </location>
</feature>
<comment type="subcellular location">
    <subcellularLocation>
        <location evidence="1">Cytoplasm</location>
        <location evidence="1">Cytoskeleton</location>
    </subcellularLocation>
    <subcellularLocation>
        <location evidence="2">Membrane</location>
    </subcellularLocation>
</comment>
<name>A0A6A6JLL8_WESOR</name>
<evidence type="ECO:0000256" key="11">
    <source>
        <dbReference type="ARBA" id="ARBA00022989"/>
    </source>
</evidence>
<dbReference type="GO" id="GO:0051233">
    <property type="term" value="C:spindle midzone"/>
    <property type="evidence" value="ECO:0007669"/>
    <property type="project" value="UniProtKB-ARBA"/>
</dbReference>
<dbReference type="Pfam" id="PF03271">
    <property type="entry name" value="EB1"/>
    <property type="match status" value="1"/>
</dbReference>
<dbReference type="InterPro" id="IPR036133">
    <property type="entry name" value="EB1_C_sf"/>
</dbReference>
<dbReference type="InterPro" id="IPR036872">
    <property type="entry name" value="CH_dom_sf"/>
</dbReference>
<keyword evidence="4" id="KW-0813">Transport</keyword>
<dbReference type="CDD" id="cd09630">
    <property type="entry name" value="CDH_like_cytochrome"/>
    <property type="match status" value="1"/>
</dbReference>
<evidence type="ECO:0000256" key="10">
    <source>
        <dbReference type="ARBA" id="ARBA00022982"/>
    </source>
</evidence>
<evidence type="ECO:0000259" key="20">
    <source>
        <dbReference type="PROSITE" id="PS51230"/>
    </source>
</evidence>
<keyword evidence="13" id="KW-0206">Cytoskeleton</keyword>
<dbReference type="Gene3D" id="1.10.418.10">
    <property type="entry name" value="Calponin-like domain"/>
    <property type="match status" value="1"/>
</dbReference>
<feature type="compositionally biased region" description="Basic and acidic residues" evidence="16">
    <location>
        <begin position="465"/>
        <end position="478"/>
    </location>
</feature>
<dbReference type="PROSITE" id="PS50021">
    <property type="entry name" value="CH"/>
    <property type="match status" value="1"/>
</dbReference>
<feature type="compositionally biased region" description="Low complexity" evidence="16">
    <location>
        <begin position="620"/>
        <end position="648"/>
    </location>
</feature>
<dbReference type="InterPro" id="IPR006593">
    <property type="entry name" value="Cyt_b561/ferric_Rdtase_TM"/>
</dbReference>
<dbReference type="Gene3D" id="1.20.120.1770">
    <property type="match status" value="1"/>
</dbReference>
<reference evidence="21" key="1">
    <citation type="journal article" date="2020" name="Stud. Mycol.">
        <title>101 Dothideomycetes genomes: a test case for predicting lifestyles and emergence of pathogens.</title>
        <authorList>
            <person name="Haridas S."/>
            <person name="Albert R."/>
            <person name="Binder M."/>
            <person name="Bloem J."/>
            <person name="Labutti K."/>
            <person name="Salamov A."/>
            <person name="Andreopoulos B."/>
            <person name="Baker S."/>
            <person name="Barry K."/>
            <person name="Bills G."/>
            <person name="Bluhm B."/>
            <person name="Cannon C."/>
            <person name="Castanera R."/>
            <person name="Culley D."/>
            <person name="Daum C."/>
            <person name="Ezra D."/>
            <person name="Gonzalez J."/>
            <person name="Henrissat B."/>
            <person name="Kuo A."/>
            <person name="Liang C."/>
            <person name="Lipzen A."/>
            <person name="Lutzoni F."/>
            <person name="Magnuson J."/>
            <person name="Mondo S."/>
            <person name="Nolan M."/>
            <person name="Ohm R."/>
            <person name="Pangilinan J."/>
            <person name="Park H.-J."/>
            <person name="Ramirez L."/>
            <person name="Alfaro M."/>
            <person name="Sun H."/>
            <person name="Tritt A."/>
            <person name="Yoshinaga Y."/>
            <person name="Zwiers L.-H."/>
            <person name="Turgeon B."/>
            <person name="Goodwin S."/>
            <person name="Spatafora J."/>
            <person name="Crous P."/>
            <person name="Grigoriev I."/>
        </authorList>
    </citation>
    <scope>NUCLEOTIDE SEQUENCE</scope>
    <source>
        <strain evidence="21">CBS 379.55</strain>
    </source>
</reference>
<dbReference type="GO" id="GO:0030473">
    <property type="term" value="P:nuclear migration along microtubule"/>
    <property type="evidence" value="ECO:0007669"/>
    <property type="project" value="UniProtKB-ARBA"/>
</dbReference>
<feature type="signal peptide" evidence="18">
    <location>
        <begin position="1"/>
        <end position="22"/>
    </location>
</feature>
<dbReference type="Proteomes" id="UP000800097">
    <property type="component" value="Unassembled WGS sequence"/>
</dbReference>
<dbReference type="PROSITE" id="PS51230">
    <property type="entry name" value="EB1_C"/>
    <property type="match status" value="1"/>
</dbReference>
<evidence type="ECO:0000256" key="2">
    <source>
        <dbReference type="ARBA" id="ARBA00004370"/>
    </source>
</evidence>
<dbReference type="GO" id="GO:0051010">
    <property type="term" value="F:microtubule plus-end binding"/>
    <property type="evidence" value="ECO:0007669"/>
    <property type="project" value="UniProtKB-ARBA"/>
</dbReference>
<evidence type="ECO:0000256" key="8">
    <source>
        <dbReference type="ARBA" id="ARBA00022701"/>
    </source>
</evidence>
<keyword evidence="9" id="KW-0498">Mitosis</keyword>
<dbReference type="Pfam" id="PF16010">
    <property type="entry name" value="CDH-cyt"/>
    <property type="match status" value="1"/>
</dbReference>
<feature type="transmembrane region" description="Helical" evidence="17">
    <location>
        <begin position="367"/>
        <end position="385"/>
    </location>
</feature>
<evidence type="ECO:0000256" key="17">
    <source>
        <dbReference type="SAM" id="Phobius"/>
    </source>
</evidence>
<dbReference type="SUPFAM" id="SSF49344">
    <property type="entry name" value="CBD9-like"/>
    <property type="match status" value="1"/>
</dbReference>
<feature type="domain" description="Calponin-homology (CH)" evidence="19">
    <location>
        <begin position="495"/>
        <end position="596"/>
    </location>
</feature>
<evidence type="ECO:0000256" key="14">
    <source>
        <dbReference type="ARBA" id="ARBA00023306"/>
    </source>
</evidence>
<sequence>MRAPKTSLIASSLIALTTRATAQLSTICQGQVCFSLNIPANTASSGNGDIFFRISAPSSYDYVALGQGKGMVGSNMFIVYTAAGGKNVTLSPRTARAYTMPTFNSNAQATLLEGSGVSDGKMIANVKCSNCASFSGADFKAGQGNWIYAAQTSGGPKNSNDKNAPIQQHNNYGPFQWNYADAKGGNSVNPLLETSTTKPGNEGAGTPTCIPRPVSTKGSPSASTSTGEETGGDDGDGDGNRGGLGGQPTRFGGWPSGAPTGAPWNGGKSRRQDLPYCDEGPSLLPVGLSAERTKMRNMLIAHGTLAALAFVILFPAGAIAIRLASFPGLLWVHGAWQVFAYIVYSAAFGLGIYIARRMNLLDNSHPIIGIVLFALLFFMPMLGYLHHVFFKKTGGRTLWSHAHLWIGRAAITLGIINGGLGLKLADENGMSSKGGMIAYAVVAGIIWVVWMAASILGERRRKTRGRAEPPKYTDDSRTSDTALRDLQGQPENGHYAPKQELIAWLNNLLQLNITKVEQCGTGAALCQVYDSIFYDVPMSRVKFNANTEYAYLQNFKILQNVFTRHNIDRPIPVEQLVKCKMQDNLEFLQWTKRYWDQYFPGHDYDPVERRKGQGGITGGPPASTRPAASAARRAPAANTSAAPRTRTPLGAGGAAGGAASAALREENNVLKETVAGLERERDFYFSKLRDIELLIQGAMDADPELEKQEDSLLKQIQTILYSTEEGFEIPAEGEQEEETF</sequence>
<dbReference type="SUPFAM" id="SSF140612">
    <property type="entry name" value="EB1 dimerisation domain-like"/>
    <property type="match status" value="1"/>
</dbReference>
<keyword evidence="5" id="KW-0963">Cytoplasm</keyword>
<feature type="domain" description="EB1 C-terminal" evidence="20">
    <location>
        <begin position="652"/>
        <end position="729"/>
    </location>
</feature>
<evidence type="ECO:0000256" key="13">
    <source>
        <dbReference type="ARBA" id="ARBA00023212"/>
    </source>
</evidence>
<comment type="similarity">
    <text evidence="3">Belongs to the MAPRE family.</text>
</comment>
<dbReference type="SUPFAM" id="SSF47576">
    <property type="entry name" value="Calponin-homology domain, CH-domain"/>
    <property type="match status" value="1"/>
</dbReference>
<dbReference type="AlphaFoldDB" id="A0A6A6JLL8"/>
<feature type="chain" id="PRO_5025473113" description="EB1 C-terminal domain-containing protein" evidence="18">
    <location>
        <begin position="23"/>
        <end position="740"/>
    </location>
</feature>
<dbReference type="GeneID" id="54554119"/>
<protein>
    <recommendedName>
        <fullName evidence="23">EB1 C-terminal domain-containing protein</fullName>
    </recommendedName>
</protein>
<evidence type="ECO:0000256" key="5">
    <source>
        <dbReference type="ARBA" id="ARBA00022490"/>
    </source>
</evidence>
<evidence type="ECO:0000313" key="22">
    <source>
        <dbReference type="Proteomes" id="UP000800097"/>
    </source>
</evidence>
<dbReference type="SMART" id="SM00664">
    <property type="entry name" value="DoH"/>
    <property type="match status" value="1"/>
</dbReference>
<evidence type="ECO:0000256" key="6">
    <source>
        <dbReference type="ARBA" id="ARBA00022618"/>
    </source>
</evidence>
<evidence type="ECO:0000259" key="19">
    <source>
        <dbReference type="PROSITE" id="PS50021"/>
    </source>
</evidence>
<evidence type="ECO:0000256" key="15">
    <source>
        <dbReference type="PROSITE-ProRule" id="PRU00576"/>
    </source>
</evidence>
<dbReference type="EMBL" id="ML986495">
    <property type="protein sequence ID" value="KAF2275809.1"/>
    <property type="molecule type" value="Genomic_DNA"/>
</dbReference>
<dbReference type="PANTHER" id="PTHR47797">
    <property type="entry name" value="DEHYDROGENASE, PUTATIVE (AFU_ORTHOLOGUE AFUA_8G05805)-RELATED"/>
    <property type="match status" value="1"/>
</dbReference>
<dbReference type="GO" id="GO:0035372">
    <property type="term" value="P:protein localization to microtubule"/>
    <property type="evidence" value="ECO:0007669"/>
    <property type="project" value="UniProtKB-ARBA"/>
</dbReference>
<dbReference type="InterPro" id="IPR015920">
    <property type="entry name" value="Cellobiose_DH-like_cyt"/>
</dbReference>
<feature type="region of interest" description="Disordered" evidence="16">
    <location>
        <begin position="152"/>
        <end position="272"/>
    </location>
</feature>
<dbReference type="RefSeq" id="XP_033653348.1">
    <property type="nucleotide sequence ID" value="XM_033800944.1"/>
</dbReference>
<keyword evidence="12 17" id="KW-0472">Membrane</keyword>
<feature type="region of interest" description="Disordered" evidence="16">
    <location>
        <begin position="606"/>
        <end position="656"/>
    </location>
</feature>
<organism evidence="21 22">
    <name type="scientific">Westerdykella ornata</name>
    <dbReference type="NCBI Taxonomy" id="318751"/>
    <lineage>
        <taxon>Eukaryota</taxon>
        <taxon>Fungi</taxon>
        <taxon>Dikarya</taxon>
        <taxon>Ascomycota</taxon>
        <taxon>Pezizomycotina</taxon>
        <taxon>Dothideomycetes</taxon>
        <taxon>Pleosporomycetidae</taxon>
        <taxon>Pleosporales</taxon>
        <taxon>Sporormiaceae</taxon>
        <taxon>Westerdykella</taxon>
    </lineage>
</organism>
<feature type="transmembrane region" description="Helical" evidence="17">
    <location>
        <begin position="299"/>
        <end position="323"/>
    </location>
</feature>
<keyword evidence="18" id="KW-0732">Signal</keyword>
<dbReference type="GO" id="GO:0072686">
    <property type="term" value="C:mitotic spindle"/>
    <property type="evidence" value="ECO:0007669"/>
    <property type="project" value="UniProtKB-ARBA"/>
</dbReference>
<evidence type="ECO:0000256" key="18">
    <source>
        <dbReference type="SAM" id="SignalP"/>
    </source>
</evidence>
<proteinExistence type="inferred from homology"/>
<feature type="region of interest" description="Disordered" evidence="16">
    <location>
        <begin position="462"/>
        <end position="490"/>
    </location>
</feature>
<dbReference type="InterPro" id="IPR001715">
    <property type="entry name" value="CH_dom"/>
</dbReference>
<evidence type="ECO:0000256" key="12">
    <source>
        <dbReference type="ARBA" id="ARBA00023136"/>
    </source>
</evidence>